<name>A0AA88SE83_CHASR</name>
<accession>A0AA88SE83</accession>
<dbReference type="AlphaFoldDB" id="A0AA88SE83"/>
<comment type="caution">
    <text evidence="2">The sequence shown here is derived from an EMBL/GenBank/DDBJ whole genome shotgun (WGS) entry which is preliminary data.</text>
</comment>
<dbReference type="EMBL" id="JAUPFM010000013">
    <property type="protein sequence ID" value="KAK2833916.1"/>
    <property type="molecule type" value="Genomic_DNA"/>
</dbReference>
<evidence type="ECO:0000256" key="1">
    <source>
        <dbReference type="SAM" id="MobiDB-lite"/>
    </source>
</evidence>
<protein>
    <submittedName>
        <fullName evidence="2">Uncharacterized protein</fullName>
    </submittedName>
</protein>
<keyword evidence="3" id="KW-1185">Reference proteome</keyword>
<sequence length="136" mass="15246">MMGQTETWTGGREGGRELLLNLYRIEAAEQREWSRERQRARLETSQAHRQTLNPIARAGSRKRAARDAGRGGGCSSPVRPHRLCSAHRLTDMEFSGETQRTQIHKNNPLYILRLSPLHKTPESARGGGSLKSLFAA</sequence>
<evidence type="ECO:0000313" key="3">
    <source>
        <dbReference type="Proteomes" id="UP001187415"/>
    </source>
</evidence>
<dbReference type="Proteomes" id="UP001187415">
    <property type="component" value="Unassembled WGS sequence"/>
</dbReference>
<feature type="region of interest" description="Disordered" evidence="1">
    <location>
        <begin position="40"/>
        <end position="79"/>
    </location>
</feature>
<evidence type="ECO:0000313" key="2">
    <source>
        <dbReference type="EMBL" id="KAK2833916.1"/>
    </source>
</evidence>
<feature type="compositionally biased region" description="Polar residues" evidence="1">
    <location>
        <begin position="43"/>
        <end position="53"/>
    </location>
</feature>
<reference evidence="2" key="1">
    <citation type="submission" date="2023-07" db="EMBL/GenBank/DDBJ databases">
        <title>Chromosome-level Genome Assembly of Striped Snakehead (Channa striata).</title>
        <authorList>
            <person name="Liu H."/>
        </authorList>
    </citation>
    <scope>NUCLEOTIDE SEQUENCE</scope>
    <source>
        <strain evidence="2">Gz</strain>
        <tissue evidence="2">Muscle</tissue>
    </source>
</reference>
<proteinExistence type="predicted"/>
<gene>
    <name evidence="2" type="ORF">Q5P01_017805</name>
</gene>
<organism evidence="2 3">
    <name type="scientific">Channa striata</name>
    <name type="common">Snakehead murrel</name>
    <name type="synonym">Ophicephalus striatus</name>
    <dbReference type="NCBI Taxonomy" id="64152"/>
    <lineage>
        <taxon>Eukaryota</taxon>
        <taxon>Metazoa</taxon>
        <taxon>Chordata</taxon>
        <taxon>Craniata</taxon>
        <taxon>Vertebrata</taxon>
        <taxon>Euteleostomi</taxon>
        <taxon>Actinopterygii</taxon>
        <taxon>Neopterygii</taxon>
        <taxon>Teleostei</taxon>
        <taxon>Neoteleostei</taxon>
        <taxon>Acanthomorphata</taxon>
        <taxon>Anabantaria</taxon>
        <taxon>Anabantiformes</taxon>
        <taxon>Channoidei</taxon>
        <taxon>Channidae</taxon>
        <taxon>Channa</taxon>
    </lineage>
</organism>